<evidence type="ECO:0000313" key="3">
    <source>
        <dbReference type="Proteomes" id="UP000266234"/>
    </source>
</evidence>
<dbReference type="PANTHER" id="PTHR33112:SF16">
    <property type="entry name" value="HETEROKARYON INCOMPATIBILITY DOMAIN-CONTAINING PROTEIN"/>
    <property type="match status" value="1"/>
</dbReference>
<sequence>MRSSSIRAIFQKLLAPPTGQRCTPRRIAINSMVEHCGYCQLLKSCVFQLTKSHPSVLLLFFEKSEGWLRVSGSDYKNKLWDFVIYTPNKSRLIPHLNGRGPRLGSCHLDNSVSFINKQLSTCPVQHESCKSRASPLPTRVIYIGSSSSGVRLVDSKGMVEKYIALSHCWGGEQPMRTTSTNLVDMKNNIALENMPIVFQQAISVARKLGVNYIWIDSLCIIQDSQSDWELESSQMCYYYENAHLTIATATSPTPNVPFLDHWDSKWDPIELQLVTRRGSEPLLAQRIPDTTQDEGVLFTRGWTMQESAMSSRTIYFTPTGLIWECIQHVVPHRFASTKLELERLGFSRALHQLRSGLTDGRDEIWAGWEKFVTWYSRRELTFPGDKLPALSGIASRVYEITKSRYLAGIWQDSLPSSLFWVRSINQGSTVPLPDVYVAPSWSWASTFCVVEVPIYRNFQKIESAITILETECHVPGLNPFGRVSNGHIKLRGQIGEAVLTCERSYPDTRYKISGPEGRWYLEVDSTLISTDGVVSRAKRGQTVSDFSTKVHYLYLGSTISTWKHEVGDRMEHYIMVLGRSKDKDGCYCRLGMATLRNDFPFERNEDLCREITIV</sequence>
<dbReference type="AlphaFoldDB" id="A0A395T5U1"/>
<name>A0A395T5U1_9HYPO</name>
<evidence type="ECO:0000259" key="1">
    <source>
        <dbReference type="Pfam" id="PF06985"/>
    </source>
</evidence>
<accession>A0A395T5U1</accession>
<comment type="caution">
    <text evidence="2">The sequence shown here is derived from an EMBL/GenBank/DDBJ whole genome shotgun (WGS) entry which is preliminary data.</text>
</comment>
<proteinExistence type="predicted"/>
<protein>
    <submittedName>
        <fullName evidence="2">Heterokaryon incompatibility-domain-containing</fullName>
    </submittedName>
</protein>
<dbReference type="Pfam" id="PF06985">
    <property type="entry name" value="HET"/>
    <property type="match status" value="1"/>
</dbReference>
<dbReference type="PANTHER" id="PTHR33112">
    <property type="entry name" value="DOMAIN PROTEIN, PUTATIVE-RELATED"/>
    <property type="match status" value="1"/>
</dbReference>
<keyword evidence="3" id="KW-1185">Reference proteome</keyword>
<gene>
    <name evidence="2" type="ORF">FLONG3_2082</name>
</gene>
<reference evidence="2 3" key="1">
    <citation type="journal article" date="2018" name="PLoS Pathog.">
        <title>Evolution of structural diversity of trichothecenes, a family of toxins produced by plant pathogenic and entomopathogenic fungi.</title>
        <authorList>
            <person name="Proctor R.H."/>
            <person name="McCormick S.P."/>
            <person name="Kim H.S."/>
            <person name="Cardoza R.E."/>
            <person name="Stanley A.M."/>
            <person name="Lindo L."/>
            <person name="Kelly A."/>
            <person name="Brown D.W."/>
            <person name="Lee T."/>
            <person name="Vaughan M.M."/>
            <person name="Alexander N.J."/>
            <person name="Busman M."/>
            <person name="Gutierrez S."/>
        </authorList>
    </citation>
    <scope>NUCLEOTIDE SEQUENCE [LARGE SCALE GENOMIC DNA]</scope>
    <source>
        <strain evidence="2 3">NRRL 20695</strain>
    </source>
</reference>
<dbReference type="InterPro" id="IPR010730">
    <property type="entry name" value="HET"/>
</dbReference>
<evidence type="ECO:0000313" key="2">
    <source>
        <dbReference type="EMBL" id="RGP79769.1"/>
    </source>
</evidence>
<dbReference type="OrthoDB" id="3486565at2759"/>
<dbReference type="Proteomes" id="UP000266234">
    <property type="component" value="Unassembled WGS sequence"/>
</dbReference>
<organism evidence="2 3">
    <name type="scientific">Fusarium longipes</name>
    <dbReference type="NCBI Taxonomy" id="694270"/>
    <lineage>
        <taxon>Eukaryota</taxon>
        <taxon>Fungi</taxon>
        <taxon>Dikarya</taxon>
        <taxon>Ascomycota</taxon>
        <taxon>Pezizomycotina</taxon>
        <taxon>Sordariomycetes</taxon>
        <taxon>Hypocreomycetidae</taxon>
        <taxon>Hypocreales</taxon>
        <taxon>Nectriaceae</taxon>
        <taxon>Fusarium</taxon>
    </lineage>
</organism>
<dbReference type="EMBL" id="PXOG01000041">
    <property type="protein sequence ID" value="RGP79769.1"/>
    <property type="molecule type" value="Genomic_DNA"/>
</dbReference>
<feature type="domain" description="Heterokaryon incompatibility" evidence="1">
    <location>
        <begin position="162"/>
        <end position="306"/>
    </location>
</feature>
<dbReference type="STRING" id="694270.A0A395T5U1"/>